<reference evidence="1 2" key="1">
    <citation type="submission" date="2015-08" db="EMBL/GenBank/DDBJ databases">
        <title>The genome of the Asian arowana (Scleropages formosus).</title>
        <authorList>
            <person name="Tan M.H."/>
            <person name="Gan H.M."/>
            <person name="Croft L.J."/>
            <person name="Austin C.M."/>
        </authorList>
    </citation>
    <scope>NUCLEOTIDE SEQUENCE [LARGE SCALE GENOMIC DNA]</scope>
    <source>
        <strain evidence="1">Aro1</strain>
    </source>
</reference>
<dbReference type="AlphaFoldDB" id="A0A0P7WCM8"/>
<sequence length="99" mass="10873">MKAGGTSASAHFLLTRNHRKLQPADEQEGECWGGVLRERAGLQSKPPPADIATWTIPVCNFMSHEKCLKHVKSVCSCMGPSLVRDRLWITVTLPGTSSR</sequence>
<dbReference type="EMBL" id="JARO02010214">
    <property type="protein sequence ID" value="KPP60871.1"/>
    <property type="molecule type" value="Genomic_DNA"/>
</dbReference>
<name>A0A0P7WCM8_SCLFO</name>
<protein>
    <submittedName>
        <fullName evidence="1">Uncharacterized protein</fullName>
    </submittedName>
</protein>
<organism evidence="1 2">
    <name type="scientific">Scleropages formosus</name>
    <name type="common">Asian bonytongue</name>
    <name type="synonym">Osteoglossum formosum</name>
    <dbReference type="NCBI Taxonomy" id="113540"/>
    <lineage>
        <taxon>Eukaryota</taxon>
        <taxon>Metazoa</taxon>
        <taxon>Chordata</taxon>
        <taxon>Craniata</taxon>
        <taxon>Vertebrata</taxon>
        <taxon>Euteleostomi</taxon>
        <taxon>Actinopterygii</taxon>
        <taxon>Neopterygii</taxon>
        <taxon>Teleostei</taxon>
        <taxon>Osteoglossocephala</taxon>
        <taxon>Osteoglossomorpha</taxon>
        <taxon>Osteoglossiformes</taxon>
        <taxon>Osteoglossidae</taxon>
        <taxon>Scleropages</taxon>
    </lineage>
</organism>
<evidence type="ECO:0000313" key="1">
    <source>
        <dbReference type="EMBL" id="KPP60871.1"/>
    </source>
</evidence>
<comment type="caution">
    <text evidence="1">The sequence shown here is derived from an EMBL/GenBank/DDBJ whole genome shotgun (WGS) entry which is preliminary data.</text>
</comment>
<dbReference type="Proteomes" id="UP000034805">
    <property type="component" value="Unassembled WGS sequence"/>
</dbReference>
<evidence type="ECO:0000313" key="2">
    <source>
        <dbReference type="Proteomes" id="UP000034805"/>
    </source>
</evidence>
<gene>
    <name evidence="1" type="ORF">Z043_121091</name>
</gene>
<accession>A0A0P7WCM8</accession>
<proteinExistence type="predicted"/>